<proteinExistence type="predicted"/>
<organism evidence="6 7">
    <name type="scientific">Stylonychia lemnae</name>
    <name type="common">Ciliate</name>
    <dbReference type="NCBI Taxonomy" id="5949"/>
    <lineage>
        <taxon>Eukaryota</taxon>
        <taxon>Sar</taxon>
        <taxon>Alveolata</taxon>
        <taxon>Ciliophora</taxon>
        <taxon>Intramacronucleata</taxon>
        <taxon>Spirotrichea</taxon>
        <taxon>Stichotrichia</taxon>
        <taxon>Sporadotrichida</taxon>
        <taxon>Oxytrichidae</taxon>
        <taxon>Stylonychinae</taxon>
        <taxon>Stylonychia</taxon>
    </lineage>
</organism>
<feature type="repeat" description="WD" evidence="2">
    <location>
        <begin position="503"/>
        <end position="544"/>
    </location>
</feature>
<dbReference type="PANTHER" id="PTHR22836">
    <property type="entry name" value="WD40 REPEAT PROTEIN"/>
    <property type="match status" value="1"/>
</dbReference>
<dbReference type="InterPro" id="IPR055129">
    <property type="entry name" value="YEATS_dom"/>
</dbReference>
<dbReference type="Pfam" id="PF00400">
    <property type="entry name" value="WD40"/>
    <property type="match status" value="6"/>
</dbReference>
<reference evidence="6 7" key="1">
    <citation type="submission" date="2014-06" db="EMBL/GenBank/DDBJ databases">
        <authorList>
            <person name="Swart Estienne"/>
        </authorList>
    </citation>
    <scope>NUCLEOTIDE SEQUENCE [LARGE SCALE GENOMIC DNA]</scope>
    <source>
        <strain evidence="6 7">130c</strain>
    </source>
</reference>
<evidence type="ECO:0000256" key="3">
    <source>
        <dbReference type="PROSITE-ProRule" id="PRU00376"/>
    </source>
</evidence>
<dbReference type="Proteomes" id="UP000039865">
    <property type="component" value="Unassembled WGS sequence"/>
</dbReference>
<dbReference type="SUPFAM" id="SSF50978">
    <property type="entry name" value="WD40 repeat-like"/>
    <property type="match status" value="1"/>
</dbReference>
<dbReference type="InterPro" id="IPR045245">
    <property type="entry name" value="Pfs2-like"/>
</dbReference>
<dbReference type="GO" id="GO:0031124">
    <property type="term" value="P:mRNA 3'-end processing"/>
    <property type="evidence" value="ECO:0007669"/>
    <property type="project" value="InterPro"/>
</dbReference>
<name>A0A078APN6_STYLE</name>
<dbReference type="Gene3D" id="2.60.40.1970">
    <property type="entry name" value="YEATS domain"/>
    <property type="match status" value="1"/>
</dbReference>
<dbReference type="AlphaFoldDB" id="A0A078APN6"/>
<keyword evidence="1 3" id="KW-0539">Nucleus</keyword>
<accession>A0A078APN6</accession>
<dbReference type="PROSITE" id="PS50082">
    <property type="entry name" value="WD_REPEATS_2"/>
    <property type="match status" value="4"/>
</dbReference>
<keyword evidence="2" id="KW-0853">WD repeat</keyword>
<dbReference type="CDD" id="cd00200">
    <property type="entry name" value="WD40"/>
    <property type="match status" value="1"/>
</dbReference>
<feature type="domain" description="YEATS" evidence="5">
    <location>
        <begin position="9"/>
        <end position="152"/>
    </location>
</feature>
<dbReference type="GO" id="GO:0005847">
    <property type="term" value="C:mRNA cleavage and polyadenylation specificity factor complex"/>
    <property type="evidence" value="ECO:0007669"/>
    <property type="project" value="TreeGrafter"/>
</dbReference>
<comment type="subcellular location">
    <subcellularLocation>
        <location evidence="3">Nucleus</location>
    </subcellularLocation>
</comment>
<feature type="compositionally biased region" description="Basic and acidic residues" evidence="4">
    <location>
        <begin position="207"/>
        <end position="228"/>
    </location>
</feature>
<evidence type="ECO:0000313" key="6">
    <source>
        <dbReference type="EMBL" id="CDW84119.1"/>
    </source>
</evidence>
<dbReference type="SMART" id="SM00320">
    <property type="entry name" value="WD40"/>
    <property type="match status" value="7"/>
</dbReference>
<keyword evidence="7" id="KW-1185">Reference proteome</keyword>
<dbReference type="InterPro" id="IPR001680">
    <property type="entry name" value="WD40_rpt"/>
</dbReference>
<sequence>MASRSSNRRLKNVTKYVPIVVGSIALFQGKKALETQTHKWSCYVRGLNEEDLSYFIKKVQFQLHPSFKEEQYKTIEKFPFEICQTGWGEFDIGIKIFFVDPAEKPVELVHFLKLQPYDGQQQSTKKPVISEKYDEIVFFEPTENFAYILDKGHNRMPQALQSEARGIEDVDMTENRQNQNDESSLMKDVAGEKPLAIGTAAPAGETEESKNATAMKEKQDEKNKPLDRRQFLQYQQQFPADERDLETLQEALDFIKTMVSQAREELIDYEKTVYKNRQQAKEMDFESYQQIDIKVQIYLQAMLNQLNRLQPQAASNASFDFMATDTNYQQFSEYDFDPADRPAIYPHPSYGKYTFPAQEIYQKDWEYACPKFLAEQQNRQGNPLFAIKWMQGGKRILTGTSKGDIITWYVPNFEYEKATSVHKDRVQCMCWSNNERFLISGDKIGNIVYCDSILNQRNMFSAYNQACVRDISFSVSSMKFLSCSDDRTARLFDFVTSQEEICFEGHGSDVKTCDWHPFQSLVVTGSKDNYVKIWDPKSGKEVQSLQCHNNTINQVRWNPINGNWLLTGSRDLSLKVYDIRTMKEFNVFQRHSDQVTVIAWHPFKEELFASASHNGEIIYWQANSGHLHTISKAHTAMVWGMAWHPQGHMLASTSNDHKIRLWGRNKPNEDIPKMPPNIS</sequence>
<dbReference type="InParanoid" id="A0A078APN6"/>
<dbReference type="PROSITE" id="PS51037">
    <property type="entry name" value="YEATS"/>
    <property type="match status" value="1"/>
</dbReference>
<dbReference type="InterPro" id="IPR036322">
    <property type="entry name" value="WD40_repeat_dom_sf"/>
</dbReference>
<gene>
    <name evidence="6" type="primary">Contig1946.g2108</name>
    <name evidence="6" type="ORF">STYLEM_13176</name>
</gene>
<evidence type="ECO:0000256" key="2">
    <source>
        <dbReference type="PROSITE-ProRule" id="PRU00221"/>
    </source>
</evidence>
<evidence type="ECO:0000256" key="1">
    <source>
        <dbReference type="ARBA" id="ARBA00023242"/>
    </source>
</evidence>
<evidence type="ECO:0000313" key="7">
    <source>
        <dbReference type="Proteomes" id="UP000039865"/>
    </source>
</evidence>
<dbReference type="CDD" id="cd16910">
    <property type="entry name" value="YEATS_TFIID14_like"/>
    <property type="match status" value="1"/>
</dbReference>
<dbReference type="Pfam" id="PF03366">
    <property type="entry name" value="YEATS"/>
    <property type="match status" value="1"/>
</dbReference>
<dbReference type="OrthoDB" id="16717at2759"/>
<dbReference type="PROSITE" id="PS50294">
    <property type="entry name" value="WD_REPEATS_REGION"/>
    <property type="match status" value="3"/>
</dbReference>
<dbReference type="InterPro" id="IPR015943">
    <property type="entry name" value="WD40/YVTN_repeat-like_dom_sf"/>
</dbReference>
<dbReference type="Gene3D" id="2.130.10.10">
    <property type="entry name" value="YVTN repeat-like/Quinoprotein amine dehydrogenase"/>
    <property type="match status" value="2"/>
</dbReference>
<dbReference type="OMA" id="HTISKAH"/>
<feature type="repeat" description="WD" evidence="2">
    <location>
        <begin position="545"/>
        <end position="587"/>
    </location>
</feature>
<evidence type="ECO:0000259" key="5">
    <source>
        <dbReference type="PROSITE" id="PS51037"/>
    </source>
</evidence>
<dbReference type="PANTHER" id="PTHR22836:SF0">
    <property type="entry name" value="PRE-MRNA 3' END PROCESSING PROTEIN WDR33"/>
    <property type="match status" value="1"/>
</dbReference>
<evidence type="ECO:0000256" key="4">
    <source>
        <dbReference type="SAM" id="MobiDB-lite"/>
    </source>
</evidence>
<feature type="repeat" description="WD" evidence="2">
    <location>
        <begin position="631"/>
        <end position="662"/>
    </location>
</feature>
<feature type="repeat" description="WD" evidence="2">
    <location>
        <begin position="588"/>
        <end position="630"/>
    </location>
</feature>
<dbReference type="InterPro" id="IPR038704">
    <property type="entry name" value="YEAST_sf"/>
</dbReference>
<feature type="region of interest" description="Disordered" evidence="4">
    <location>
        <begin position="165"/>
        <end position="228"/>
    </location>
</feature>
<dbReference type="EMBL" id="CCKQ01012496">
    <property type="protein sequence ID" value="CDW84119.1"/>
    <property type="molecule type" value="Genomic_DNA"/>
</dbReference>
<protein>
    <submittedName>
        <fullName evidence="6">Wd40 repeat-containing protein</fullName>
    </submittedName>
</protein>